<reference evidence="2" key="2">
    <citation type="submission" date="2021-04" db="EMBL/GenBank/DDBJ databases">
        <authorList>
            <person name="Gilroy R."/>
        </authorList>
    </citation>
    <scope>NUCLEOTIDE SEQUENCE</scope>
    <source>
        <strain evidence="2">CHK195-6426</strain>
    </source>
</reference>
<organism evidence="2 3">
    <name type="scientific">Candidatus Acetatifactor stercoripullorum</name>
    <dbReference type="NCBI Taxonomy" id="2838414"/>
    <lineage>
        <taxon>Bacteria</taxon>
        <taxon>Bacillati</taxon>
        <taxon>Bacillota</taxon>
        <taxon>Clostridia</taxon>
        <taxon>Lachnospirales</taxon>
        <taxon>Lachnospiraceae</taxon>
        <taxon>Acetatifactor</taxon>
    </lineage>
</organism>
<accession>A0A9D1R4Q4</accession>
<comment type="caution">
    <text evidence="2">The sequence shown here is derived from an EMBL/GenBank/DDBJ whole genome shotgun (WGS) entry which is preliminary data.</text>
</comment>
<dbReference type="GO" id="GO:0046076">
    <property type="term" value="P:dTTP catabolic process"/>
    <property type="evidence" value="ECO:0007669"/>
    <property type="project" value="TreeGrafter"/>
</dbReference>
<dbReference type="AlphaFoldDB" id="A0A9D1R4Q4"/>
<dbReference type="GO" id="GO:0046047">
    <property type="term" value="P:TTP catabolic process"/>
    <property type="evidence" value="ECO:0007669"/>
    <property type="project" value="TreeGrafter"/>
</dbReference>
<protein>
    <submittedName>
        <fullName evidence="2">MazG family protein</fullName>
    </submittedName>
</protein>
<dbReference type="PANTHER" id="PTHR30522:SF0">
    <property type="entry name" value="NUCLEOSIDE TRIPHOSPHATE PYROPHOSPHOHYDROLASE"/>
    <property type="match status" value="1"/>
</dbReference>
<sequence length="241" mass="27320">MEEKKYTYEDFLKIVETLRSEEGCPWDRQQTHMSLRPCMTEEAAEVNGAIRILEQTGSCENLREELGDVLLQVVMHAQIAKEEGLFDMGDVVSEVAAKMVRRHPHVFGNLAVEGPGQVLENWEEIKKKEKEGKVITESVLREIPKELPALTRAQKVLKKADKLYEPQGDFKACAEQILDAAKRLKMCTPVDYDPEISRLTGDILMALSRIAGLCRLSQEQILTDRTEDLIDRLEGAEKKVP</sequence>
<dbReference type="Gene3D" id="1.10.287.1080">
    <property type="entry name" value="MazG-like"/>
    <property type="match status" value="2"/>
</dbReference>
<dbReference type="GO" id="GO:0006203">
    <property type="term" value="P:dGTP catabolic process"/>
    <property type="evidence" value="ECO:0007669"/>
    <property type="project" value="TreeGrafter"/>
</dbReference>
<dbReference type="InterPro" id="IPR048015">
    <property type="entry name" value="NTP-PPase_MazG-like_N"/>
</dbReference>
<dbReference type="InterPro" id="IPR011551">
    <property type="entry name" value="NTP_PyrPHydrolase_MazG"/>
</dbReference>
<gene>
    <name evidence="2" type="ORF">H9742_05555</name>
</gene>
<feature type="domain" description="NTP pyrophosphohydrolase MazG-like" evidence="1">
    <location>
        <begin position="30"/>
        <end position="107"/>
    </location>
</feature>
<dbReference type="GO" id="GO:0047429">
    <property type="term" value="F:nucleoside triphosphate diphosphatase activity"/>
    <property type="evidence" value="ECO:0007669"/>
    <property type="project" value="TreeGrafter"/>
</dbReference>
<dbReference type="Proteomes" id="UP000824265">
    <property type="component" value="Unassembled WGS sequence"/>
</dbReference>
<proteinExistence type="predicted"/>
<dbReference type="NCBIfam" id="TIGR00444">
    <property type="entry name" value="mazG"/>
    <property type="match status" value="1"/>
</dbReference>
<dbReference type="SUPFAM" id="SSF101386">
    <property type="entry name" value="all-alpha NTP pyrophosphatases"/>
    <property type="match status" value="1"/>
</dbReference>
<name>A0A9D1R4Q4_9FIRM</name>
<dbReference type="PANTHER" id="PTHR30522">
    <property type="entry name" value="NUCLEOSIDE TRIPHOSPHATE PYROPHOSPHOHYDROLASE"/>
    <property type="match status" value="1"/>
</dbReference>
<dbReference type="GO" id="GO:0046052">
    <property type="term" value="P:UTP catabolic process"/>
    <property type="evidence" value="ECO:0007669"/>
    <property type="project" value="TreeGrafter"/>
</dbReference>
<evidence type="ECO:0000259" key="1">
    <source>
        <dbReference type="Pfam" id="PF03819"/>
    </source>
</evidence>
<dbReference type="InterPro" id="IPR004518">
    <property type="entry name" value="MazG-like_dom"/>
</dbReference>
<dbReference type="EMBL" id="DXGH01000030">
    <property type="protein sequence ID" value="HIW80987.1"/>
    <property type="molecule type" value="Genomic_DNA"/>
</dbReference>
<dbReference type="Pfam" id="PF03819">
    <property type="entry name" value="MazG"/>
    <property type="match status" value="1"/>
</dbReference>
<dbReference type="FunFam" id="1.10.287.1080:FF:000001">
    <property type="entry name" value="Nucleoside triphosphate pyrophosphohydrolase"/>
    <property type="match status" value="1"/>
</dbReference>
<dbReference type="GO" id="GO:0046061">
    <property type="term" value="P:dATP catabolic process"/>
    <property type="evidence" value="ECO:0007669"/>
    <property type="project" value="TreeGrafter"/>
</dbReference>
<evidence type="ECO:0000313" key="3">
    <source>
        <dbReference type="Proteomes" id="UP000824265"/>
    </source>
</evidence>
<reference evidence="2" key="1">
    <citation type="journal article" date="2021" name="PeerJ">
        <title>Extensive microbial diversity within the chicken gut microbiome revealed by metagenomics and culture.</title>
        <authorList>
            <person name="Gilroy R."/>
            <person name="Ravi A."/>
            <person name="Getino M."/>
            <person name="Pursley I."/>
            <person name="Horton D.L."/>
            <person name="Alikhan N.F."/>
            <person name="Baker D."/>
            <person name="Gharbi K."/>
            <person name="Hall N."/>
            <person name="Watson M."/>
            <person name="Adriaenssens E.M."/>
            <person name="Foster-Nyarko E."/>
            <person name="Jarju S."/>
            <person name="Secka A."/>
            <person name="Antonio M."/>
            <person name="Oren A."/>
            <person name="Chaudhuri R.R."/>
            <person name="La Ragione R."/>
            <person name="Hildebrand F."/>
            <person name="Pallen M.J."/>
        </authorList>
    </citation>
    <scope>NUCLEOTIDE SEQUENCE</scope>
    <source>
        <strain evidence="2">CHK195-6426</strain>
    </source>
</reference>
<dbReference type="GO" id="GO:0046081">
    <property type="term" value="P:dUTP catabolic process"/>
    <property type="evidence" value="ECO:0007669"/>
    <property type="project" value="TreeGrafter"/>
</dbReference>
<evidence type="ECO:0000313" key="2">
    <source>
        <dbReference type="EMBL" id="HIW80987.1"/>
    </source>
</evidence>
<dbReference type="CDD" id="cd11528">
    <property type="entry name" value="NTP-PPase_MazG_Nterm"/>
    <property type="match status" value="1"/>
</dbReference>
<dbReference type="GO" id="GO:0006950">
    <property type="term" value="P:response to stress"/>
    <property type="evidence" value="ECO:0007669"/>
    <property type="project" value="UniProtKB-ARBA"/>
</dbReference>